<feature type="region of interest" description="Disordered" evidence="1">
    <location>
        <begin position="171"/>
        <end position="212"/>
    </location>
</feature>
<accession>A0AAN6N5S5</accession>
<gene>
    <name evidence="2" type="ORF">QBC46DRAFT_355311</name>
</gene>
<sequence>MSSAEMNEGLIDELRAEVEQRRRQLAIAKAIAMYHMLLRVEYALLETRSYAEMVVDTKRTIVPTNMPLLMAMRSEHMPTGIDFVLRGMFLAAMGSGFISREPAERLSRRRQVRRGLRTCEIPPGRCTLLSRDSIKMYEAMPEHHKRAGEPKLTKRDLLILLYHYSNARAGRDEELDSEEQLHTDESYEIEIDSSQHPGNDEPSEDMGNLSLE</sequence>
<dbReference type="Proteomes" id="UP001303473">
    <property type="component" value="Unassembled WGS sequence"/>
</dbReference>
<protein>
    <submittedName>
        <fullName evidence="2">Uncharacterized protein</fullName>
    </submittedName>
</protein>
<reference evidence="3" key="1">
    <citation type="journal article" date="2023" name="Mol. Phylogenet. Evol.">
        <title>Genome-scale phylogeny and comparative genomics of the fungal order Sordariales.</title>
        <authorList>
            <person name="Hensen N."/>
            <person name="Bonometti L."/>
            <person name="Westerberg I."/>
            <person name="Brannstrom I.O."/>
            <person name="Guillou S."/>
            <person name="Cros-Aarteil S."/>
            <person name="Calhoun S."/>
            <person name="Haridas S."/>
            <person name="Kuo A."/>
            <person name="Mondo S."/>
            <person name="Pangilinan J."/>
            <person name="Riley R."/>
            <person name="LaButti K."/>
            <person name="Andreopoulos B."/>
            <person name="Lipzen A."/>
            <person name="Chen C."/>
            <person name="Yan M."/>
            <person name="Daum C."/>
            <person name="Ng V."/>
            <person name="Clum A."/>
            <person name="Steindorff A."/>
            <person name="Ohm R.A."/>
            <person name="Martin F."/>
            <person name="Silar P."/>
            <person name="Natvig D.O."/>
            <person name="Lalanne C."/>
            <person name="Gautier V."/>
            <person name="Ament-Velasquez S.L."/>
            <person name="Kruys A."/>
            <person name="Hutchinson M.I."/>
            <person name="Powell A.J."/>
            <person name="Barry K."/>
            <person name="Miller A.N."/>
            <person name="Grigoriev I.V."/>
            <person name="Debuchy R."/>
            <person name="Gladieux P."/>
            <person name="Hiltunen Thoren M."/>
            <person name="Johannesson H."/>
        </authorList>
    </citation>
    <scope>NUCLEOTIDE SEQUENCE [LARGE SCALE GENOMIC DNA]</scope>
    <source>
        <strain evidence="3">CBS 340.73</strain>
    </source>
</reference>
<evidence type="ECO:0000313" key="3">
    <source>
        <dbReference type="Proteomes" id="UP001303473"/>
    </source>
</evidence>
<name>A0AAN6N5S5_9PEZI</name>
<evidence type="ECO:0000313" key="2">
    <source>
        <dbReference type="EMBL" id="KAK3939071.1"/>
    </source>
</evidence>
<evidence type="ECO:0000256" key="1">
    <source>
        <dbReference type="SAM" id="MobiDB-lite"/>
    </source>
</evidence>
<proteinExistence type="predicted"/>
<comment type="caution">
    <text evidence="2">The sequence shown here is derived from an EMBL/GenBank/DDBJ whole genome shotgun (WGS) entry which is preliminary data.</text>
</comment>
<keyword evidence="3" id="KW-1185">Reference proteome</keyword>
<dbReference type="AlphaFoldDB" id="A0AAN6N5S5"/>
<organism evidence="2 3">
    <name type="scientific">Diplogelasinospora grovesii</name>
    <dbReference type="NCBI Taxonomy" id="303347"/>
    <lineage>
        <taxon>Eukaryota</taxon>
        <taxon>Fungi</taxon>
        <taxon>Dikarya</taxon>
        <taxon>Ascomycota</taxon>
        <taxon>Pezizomycotina</taxon>
        <taxon>Sordariomycetes</taxon>
        <taxon>Sordariomycetidae</taxon>
        <taxon>Sordariales</taxon>
        <taxon>Diplogelasinosporaceae</taxon>
        <taxon>Diplogelasinospora</taxon>
    </lineage>
</organism>
<dbReference type="EMBL" id="MU853817">
    <property type="protein sequence ID" value="KAK3939071.1"/>
    <property type="molecule type" value="Genomic_DNA"/>
</dbReference>